<dbReference type="EMBL" id="CP144753">
    <property type="protein sequence ID" value="WVZ92455.1"/>
    <property type="molecule type" value="Genomic_DNA"/>
</dbReference>
<feature type="non-terminal residue" evidence="2">
    <location>
        <position position="284"/>
    </location>
</feature>
<accession>A0AAQ3XBP8</accession>
<organism evidence="2 3">
    <name type="scientific">Paspalum notatum var. saurae</name>
    <dbReference type="NCBI Taxonomy" id="547442"/>
    <lineage>
        <taxon>Eukaryota</taxon>
        <taxon>Viridiplantae</taxon>
        <taxon>Streptophyta</taxon>
        <taxon>Embryophyta</taxon>
        <taxon>Tracheophyta</taxon>
        <taxon>Spermatophyta</taxon>
        <taxon>Magnoliopsida</taxon>
        <taxon>Liliopsida</taxon>
        <taxon>Poales</taxon>
        <taxon>Poaceae</taxon>
        <taxon>PACMAD clade</taxon>
        <taxon>Panicoideae</taxon>
        <taxon>Andropogonodae</taxon>
        <taxon>Paspaleae</taxon>
        <taxon>Paspalinae</taxon>
        <taxon>Paspalum</taxon>
    </lineage>
</organism>
<sequence length="284" mass="30433">SITPEAEESLMKSQKSANASIENPFHDSGHPPPTTYKNWPSTTSHHDRSAATTAPTMPRPRCCTSTYVTTMWMASVTPAVTAVTQFLSWLCRNRVSGTSIATAKCCGISQMLIWPARSASSGDCPISSSRSSMRMATAKSSSAIHERCRYTPSMWYFLAPKACPQSCTRKPKLKPATTVAAMEKAASSRSPRWPMKACETTLIPYSAIRWKMAGPTMRHSFFDSNHHSTATCLLELVVPSLMAASPSSPCGRSRGAAAAASGSGIAPRYAKNAHEAVGCPVPAV</sequence>
<name>A0AAQ3XBP8_PASNO</name>
<evidence type="ECO:0000313" key="2">
    <source>
        <dbReference type="EMBL" id="WVZ92455.1"/>
    </source>
</evidence>
<reference evidence="2 3" key="1">
    <citation type="submission" date="2024-02" db="EMBL/GenBank/DDBJ databases">
        <title>High-quality chromosome-scale genome assembly of Pensacola bahiagrass (Paspalum notatum Flugge var. saurae).</title>
        <authorList>
            <person name="Vega J.M."/>
            <person name="Podio M."/>
            <person name="Orjuela J."/>
            <person name="Siena L.A."/>
            <person name="Pessino S.C."/>
            <person name="Combes M.C."/>
            <person name="Mariac C."/>
            <person name="Albertini E."/>
            <person name="Pupilli F."/>
            <person name="Ortiz J.P.A."/>
            <person name="Leblanc O."/>
        </authorList>
    </citation>
    <scope>NUCLEOTIDE SEQUENCE [LARGE SCALE GENOMIC DNA]</scope>
    <source>
        <strain evidence="2">R1</strain>
        <tissue evidence="2">Leaf</tissue>
    </source>
</reference>
<dbReference type="AlphaFoldDB" id="A0AAQ3XBP8"/>
<evidence type="ECO:0000256" key="1">
    <source>
        <dbReference type="SAM" id="MobiDB-lite"/>
    </source>
</evidence>
<gene>
    <name evidence="2" type="ORF">U9M48_038519</name>
</gene>
<feature type="non-terminal residue" evidence="2">
    <location>
        <position position="1"/>
    </location>
</feature>
<protein>
    <submittedName>
        <fullName evidence="2">Uncharacterized protein</fullName>
    </submittedName>
</protein>
<dbReference type="Proteomes" id="UP001341281">
    <property type="component" value="Chromosome 09"/>
</dbReference>
<evidence type="ECO:0000313" key="3">
    <source>
        <dbReference type="Proteomes" id="UP001341281"/>
    </source>
</evidence>
<feature type="region of interest" description="Disordered" evidence="1">
    <location>
        <begin position="1"/>
        <end position="57"/>
    </location>
</feature>
<feature type="compositionally biased region" description="Polar residues" evidence="1">
    <location>
        <begin position="11"/>
        <end position="21"/>
    </location>
</feature>
<keyword evidence="3" id="KW-1185">Reference proteome</keyword>
<proteinExistence type="predicted"/>